<accession>A0A8D6UBQ9</accession>
<gene>
    <name evidence="1" type="ORF">DAR_38</name>
</gene>
<dbReference type="EMBL" id="LR991625">
    <property type="protein sequence ID" value="CAD7767782.1"/>
    <property type="molecule type" value="Genomic_DNA"/>
</dbReference>
<name>A0A8D6UBQ9_9CAUD</name>
<evidence type="ECO:0000313" key="2">
    <source>
        <dbReference type="Proteomes" id="UP000683107"/>
    </source>
</evidence>
<proteinExistence type="predicted"/>
<organism evidence="1 2">
    <name type="scientific">Enterococcus phage dArtagnan</name>
    <dbReference type="NCBI Taxonomy" id="2795667"/>
    <lineage>
        <taxon>Viruses</taxon>
        <taxon>Duplodnaviria</taxon>
        <taxon>Heunggongvirae</taxon>
        <taxon>Uroviricota</taxon>
        <taxon>Caudoviricetes</taxon>
        <taxon>Aramisvirus</taxon>
        <taxon>Aramisvirus dArtagnan</taxon>
    </lineage>
</organism>
<dbReference type="Proteomes" id="UP000683107">
    <property type="component" value="Chromosome"/>
</dbReference>
<sequence length="57" mass="6654">MKLEITWRESQEVLSAINAWISKYGSDNISDEMKELTEKCLAFDKQILDNFGVEEEK</sequence>
<reference evidence="1" key="1">
    <citation type="submission" date="2023-02" db="EMBL/GenBank/DDBJ databases">
        <authorList>
            <person name="Petit M.-A."/>
            <person name="Lossouarn J."/>
        </authorList>
    </citation>
    <scope>NUCLEOTIDE SEQUENCE</scope>
</reference>
<evidence type="ECO:0000313" key="1">
    <source>
        <dbReference type="EMBL" id="CAD7767782.1"/>
    </source>
</evidence>
<protein>
    <submittedName>
        <fullName evidence="1">Uncharacterized protein</fullName>
    </submittedName>
</protein>
<keyword evidence="2" id="KW-1185">Reference proteome</keyword>